<dbReference type="AlphaFoldDB" id="A0A1I2EIK7"/>
<organism evidence="1 2">
    <name type="scientific">Blastococcus tunisiensis</name>
    <dbReference type="NCBI Taxonomy" id="1798228"/>
    <lineage>
        <taxon>Bacteria</taxon>
        <taxon>Bacillati</taxon>
        <taxon>Actinomycetota</taxon>
        <taxon>Actinomycetes</taxon>
        <taxon>Geodermatophilales</taxon>
        <taxon>Geodermatophilaceae</taxon>
        <taxon>Blastococcus</taxon>
    </lineage>
</organism>
<gene>
    <name evidence="1" type="ORF">SAMN05216574_10778</name>
</gene>
<protein>
    <submittedName>
        <fullName evidence="1">Uncharacterized protein</fullName>
    </submittedName>
</protein>
<name>A0A1I2EIK7_9ACTN</name>
<dbReference type="EMBL" id="FOND01000007">
    <property type="protein sequence ID" value="SFE92802.1"/>
    <property type="molecule type" value="Genomic_DNA"/>
</dbReference>
<accession>A0A1I2EIK7</accession>
<dbReference type="OrthoDB" id="2988503at2"/>
<dbReference type="Proteomes" id="UP000198589">
    <property type="component" value="Unassembled WGS sequence"/>
</dbReference>
<evidence type="ECO:0000313" key="1">
    <source>
        <dbReference type="EMBL" id="SFE92802.1"/>
    </source>
</evidence>
<sequence>MPAQQLRLCALSYSPSLYEPGAVNGEAFLRGVHIVRMRWGSIIQIDANEDSQAVTELLRELAAHGVDEAPPPAIVG</sequence>
<evidence type="ECO:0000313" key="2">
    <source>
        <dbReference type="Proteomes" id="UP000198589"/>
    </source>
</evidence>
<keyword evidence="2" id="KW-1185">Reference proteome</keyword>
<proteinExistence type="predicted"/>
<reference evidence="2" key="1">
    <citation type="submission" date="2016-10" db="EMBL/GenBank/DDBJ databases">
        <authorList>
            <person name="Varghese N."/>
            <person name="Submissions S."/>
        </authorList>
    </citation>
    <scope>NUCLEOTIDE SEQUENCE [LARGE SCALE GENOMIC DNA]</scope>
    <source>
        <strain evidence="2">DSM 46838</strain>
    </source>
</reference>
<dbReference type="RefSeq" id="WP_092197924.1">
    <property type="nucleotide sequence ID" value="NZ_FOND01000007.1"/>
</dbReference>